<dbReference type="CDD" id="cd02440">
    <property type="entry name" value="AdoMet_MTases"/>
    <property type="match status" value="1"/>
</dbReference>
<keyword evidence="2 5" id="KW-0808">Transferase</keyword>
<accession>A0A076EBW3</accession>
<dbReference type="Gene3D" id="3.40.50.150">
    <property type="entry name" value="Vaccinia Virus protein VP39"/>
    <property type="match status" value="1"/>
</dbReference>
<dbReference type="Proteomes" id="UP000028488">
    <property type="component" value="Chromosome"/>
</dbReference>
<evidence type="ECO:0000313" key="6">
    <source>
        <dbReference type="Proteomes" id="UP000028488"/>
    </source>
</evidence>
<dbReference type="GO" id="GO:0032259">
    <property type="term" value="P:methylation"/>
    <property type="evidence" value="ECO:0007669"/>
    <property type="project" value="UniProtKB-KW"/>
</dbReference>
<dbReference type="EMBL" id="CP008947">
    <property type="protein sequence ID" value="AII03755.1"/>
    <property type="molecule type" value="Genomic_DNA"/>
</dbReference>
<dbReference type="InterPro" id="IPR013216">
    <property type="entry name" value="Methyltransf_11"/>
</dbReference>
<dbReference type="PANTHER" id="PTHR43464">
    <property type="entry name" value="METHYLTRANSFERASE"/>
    <property type="match status" value="1"/>
</dbReference>
<evidence type="ECO:0000256" key="3">
    <source>
        <dbReference type="ARBA" id="ARBA00022691"/>
    </source>
</evidence>
<evidence type="ECO:0000256" key="2">
    <source>
        <dbReference type="ARBA" id="ARBA00022679"/>
    </source>
</evidence>
<organism evidence="5 6">
    <name type="scientific">Rhodococcus opacus</name>
    <name type="common">Nocardia opaca</name>
    <dbReference type="NCBI Taxonomy" id="37919"/>
    <lineage>
        <taxon>Bacteria</taxon>
        <taxon>Bacillati</taxon>
        <taxon>Actinomycetota</taxon>
        <taxon>Actinomycetes</taxon>
        <taxon>Mycobacteriales</taxon>
        <taxon>Nocardiaceae</taxon>
        <taxon>Rhodococcus</taxon>
    </lineage>
</organism>
<dbReference type="PANTHER" id="PTHR43464:SF19">
    <property type="entry name" value="UBIQUINONE BIOSYNTHESIS O-METHYLTRANSFERASE, MITOCHONDRIAL"/>
    <property type="match status" value="1"/>
</dbReference>
<keyword evidence="1" id="KW-0489">Methyltransferase</keyword>
<dbReference type="InterPro" id="IPR029063">
    <property type="entry name" value="SAM-dependent_MTases_sf"/>
</dbReference>
<dbReference type="GO" id="GO:0008168">
    <property type="term" value="F:methyltransferase activity"/>
    <property type="evidence" value="ECO:0007669"/>
    <property type="project" value="UniProtKB-KW"/>
</dbReference>
<dbReference type="eggNOG" id="COG2264">
    <property type="taxonomic scope" value="Bacteria"/>
</dbReference>
<evidence type="ECO:0000256" key="1">
    <source>
        <dbReference type="ARBA" id="ARBA00022603"/>
    </source>
</evidence>
<dbReference type="Pfam" id="PF08241">
    <property type="entry name" value="Methyltransf_11"/>
    <property type="match status" value="1"/>
</dbReference>
<proteinExistence type="predicted"/>
<dbReference type="RefSeq" id="WP_174233725.1">
    <property type="nucleotide sequence ID" value="NZ_CP008947.1"/>
</dbReference>
<keyword evidence="3" id="KW-0949">S-adenosyl-L-methionine</keyword>
<gene>
    <name evidence="5" type="ORF">EP51_03650</name>
</gene>
<reference evidence="5 6" key="1">
    <citation type="submission" date="2014-07" db="EMBL/GenBank/DDBJ databases">
        <title>Genome Sequence of Rhodococcus opacus Strain R7, a Biodegrader of Mono- and Polycyclic Aromatic Hydrocarbons.</title>
        <authorList>
            <person name="Di Gennaro P."/>
            <person name="Zampolli J."/>
            <person name="Presti I."/>
            <person name="Cappelletti M."/>
            <person name="D'Ursi P."/>
            <person name="Orro A."/>
            <person name="Mezzelani A."/>
            <person name="Milanesi L."/>
        </authorList>
    </citation>
    <scope>NUCLEOTIDE SEQUENCE [LARGE SCALE GENOMIC DNA]</scope>
    <source>
        <strain evidence="5 6">R7</strain>
    </source>
</reference>
<feature type="domain" description="Methyltransferase type 11" evidence="4">
    <location>
        <begin position="53"/>
        <end position="150"/>
    </location>
</feature>
<dbReference type="SUPFAM" id="SSF53335">
    <property type="entry name" value="S-adenosyl-L-methionine-dependent methyltransferases"/>
    <property type="match status" value="1"/>
</dbReference>
<dbReference type="AlphaFoldDB" id="A0A076EBW3"/>
<name>A0A076EBW3_RHOOP</name>
<protein>
    <submittedName>
        <fullName evidence="5">SAM-dependent methlyltransferase</fullName>
    </submittedName>
</protein>
<sequence length="208" mass="23021">MGAVVSAMDPGYFETMYAESADPWGFDERWYERRKYALTLAALPRRHYRRAFEPGCSIGVLTAHLARRCDRVVATDVVPRALETARDRLRREGVADRVELGRASLLDPWPPGTFDLVVLSEVLYYLTPTDLTTTLGRAVDALEEGGTLVVVHWQHPVPEYPQTGRAVHDTVAATVGLHRAGSYQDADFHLDVYTRGPVPSVAAAEGLS</sequence>
<evidence type="ECO:0000259" key="4">
    <source>
        <dbReference type="Pfam" id="PF08241"/>
    </source>
</evidence>
<evidence type="ECO:0000313" key="5">
    <source>
        <dbReference type="EMBL" id="AII03755.1"/>
    </source>
</evidence>